<protein>
    <submittedName>
        <fullName evidence="1">Uncharacterized protein</fullName>
    </submittedName>
</protein>
<dbReference type="AlphaFoldDB" id="A0AAW4XPU4"/>
<dbReference type="Proteomes" id="UP001198630">
    <property type="component" value="Unassembled WGS sequence"/>
</dbReference>
<accession>A0AAW4XPU4</accession>
<name>A0AAW4XPU4_RHORH</name>
<gene>
    <name evidence="1" type="ORF">LQ384_28090</name>
</gene>
<comment type="caution">
    <text evidence="1">The sequence shown here is derived from an EMBL/GenBank/DDBJ whole genome shotgun (WGS) entry which is preliminary data.</text>
</comment>
<sequence>MTDVHDFETITGALGRLGSARDAAAFEVLDAVALMTTSGAIDFDDLEHREPGDPGLCAMVAEVLADHFPADVAALPVGALGRWCPAVAVVVEDLRVSFVKWSGPGDRRESWPHQ</sequence>
<dbReference type="EMBL" id="JAJNCO010000035">
    <property type="protein sequence ID" value="MCD2114942.1"/>
    <property type="molecule type" value="Genomic_DNA"/>
</dbReference>
<dbReference type="RefSeq" id="WP_230792873.1">
    <property type="nucleotide sequence ID" value="NZ_JAJNCO010000035.1"/>
</dbReference>
<proteinExistence type="predicted"/>
<evidence type="ECO:0000313" key="2">
    <source>
        <dbReference type="Proteomes" id="UP001198630"/>
    </source>
</evidence>
<reference evidence="1" key="1">
    <citation type="submission" date="2021-11" db="EMBL/GenBank/DDBJ databases">
        <title>Development of a sustainable strategy for remediation of hydrocarbon-contaminated territories based on the waste exchange concept.</title>
        <authorList>
            <person name="Elkin A."/>
        </authorList>
    </citation>
    <scope>NUCLEOTIDE SEQUENCE</scope>
    <source>
        <strain evidence="1">IEGM 757</strain>
    </source>
</reference>
<organism evidence="1 2">
    <name type="scientific">Rhodococcus rhodochrous</name>
    <dbReference type="NCBI Taxonomy" id="1829"/>
    <lineage>
        <taxon>Bacteria</taxon>
        <taxon>Bacillati</taxon>
        <taxon>Actinomycetota</taxon>
        <taxon>Actinomycetes</taxon>
        <taxon>Mycobacteriales</taxon>
        <taxon>Nocardiaceae</taxon>
        <taxon>Rhodococcus</taxon>
    </lineage>
</organism>
<evidence type="ECO:0000313" key="1">
    <source>
        <dbReference type="EMBL" id="MCD2114942.1"/>
    </source>
</evidence>